<evidence type="ECO:0000313" key="3">
    <source>
        <dbReference type="Proteomes" id="UP001501787"/>
    </source>
</evidence>
<feature type="compositionally biased region" description="Low complexity" evidence="1">
    <location>
        <begin position="117"/>
        <end position="134"/>
    </location>
</feature>
<evidence type="ECO:0000256" key="1">
    <source>
        <dbReference type="SAM" id="MobiDB-lite"/>
    </source>
</evidence>
<dbReference type="PROSITE" id="PS51257">
    <property type="entry name" value="PROKAR_LIPOPROTEIN"/>
    <property type="match status" value="1"/>
</dbReference>
<feature type="compositionally biased region" description="Low complexity" evidence="1">
    <location>
        <begin position="61"/>
        <end position="83"/>
    </location>
</feature>
<keyword evidence="3" id="KW-1185">Reference proteome</keyword>
<sequence length="134" mass="13151">MSNTLKQTALWAALAITAGLGISACGGSEHEEVKAVDMVDEAAALARKNAPEAEDMGFEETSATAVADNATAADEAGATESEAMSAEQEMTGDTAEASADDSAAAPAAEAEADASADSDAPATEDAPADAATAQ</sequence>
<gene>
    <name evidence="2" type="ORF">GCM10009129_01590</name>
</gene>
<dbReference type="RefSeq" id="WP_201504286.1">
    <property type="nucleotide sequence ID" value="NZ_BAAAFR010000001.1"/>
</dbReference>
<evidence type="ECO:0000313" key="2">
    <source>
        <dbReference type="EMBL" id="GAA0308178.1"/>
    </source>
</evidence>
<accession>A0ABP3F980</accession>
<dbReference type="EMBL" id="BAAAFR010000001">
    <property type="protein sequence ID" value="GAA0308178.1"/>
    <property type="molecule type" value="Genomic_DNA"/>
</dbReference>
<evidence type="ECO:0008006" key="4">
    <source>
        <dbReference type="Google" id="ProtNLM"/>
    </source>
</evidence>
<name>A0ABP3F980_9GAMM</name>
<feature type="region of interest" description="Disordered" evidence="1">
    <location>
        <begin position="47"/>
        <end position="134"/>
    </location>
</feature>
<proteinExistence type="predicted"/>
<feature type="compositionally biased region" description="Low complexity" evidence="1">
    <location>
        <begin position="93"/>
        <end position="109"/>
    </location>
</feature>
<dbReference type="Proteomes" id="UP001501787">
    <property type="component" value="Unassembled WGS sequence"/>
</dbReference>
<organism evidence="2 3">
    <name type="scientific">Psychrobacter aestuarii</name>
    <dbReference type="NCBI Taxonomy" id="556327"/>
    <lineage>
        <taxon>Bacteria</taxon>
        <taxon>Pseudomonadati</taxon>
        <taxon>Pseudomonadota</taxon>
        <taxon>Gammaproteobacteria</taxon>
        <taxon>Moraxellales</taxon>
        <taxon>Moraxellaceae</taxon>
        <taxon>Psychrobacter</taxon>
    </lineage>
</organism>
<protein>
    <recommendedName>
        <fullName evidence="4">Lipoprotein</fullName>
    </recommendedName>
</protein>
<comment type="caution">
    <text evidence="2">The sequence shown here is derived from an EMBL/GenBank/DDBJ whole genome shotgun (WGS) entry which is preliminary data.</text>
</comment>
<reference evidence="3" key="1">
    <citation type="journal article" date="2019" name="Int. J. Syst. Evol. Microbiol.">
        <title>The Global Catalogue of Microorganisms (GCM) 10K type strain sequencing project: providing services to taxonomists for standard genome sequencing and annotation.</title>
        <authorList>
            <consortium name="The Broad Institute Genomics Platform"/>
            <consortium name="The Broad Institute Genome Sequencing Center for Infectious Disease"/>
            <person name="Wu L."/>
            <person name="Ma J."/>
        </authorList>
    </citation>
    <scope>NUCLEOTIDE SEQUENCE [LARGE SCALE GENOMIC DNA]</scope>
    <source>
        <strain evidence="3">JCM 16343</strain>
    </source>
</reference>